<comment type="caution">
    <text evidence="2">The sequence shown here is derived from an EMBL/GenBank/DDBJ whole genome shotgun (WGS) entry which is preliminary data.</text>
</comment>
<evidence type="ECO:0000313" key="3">
    <source>
        <dbReference type="Proteomes" id="UP000031186"/>
    </source>
</evidence>
<evidence type="ECO:0000313" key="2">
    <source>
        <dbReference type="EMBL" id="KID63276.1"/>
    </source>
</evidence>
<protein>
    <submittedName>
        <fullName evidence="2">2OG-Fe(II) oxygenase superfamily protein</fullName>
    </submittedName>
</protein>
<dbReference type="OrthoDB" id="27483at2759"/>
<dbReference type="VEuPathDB" id="FungiDB:MAN_07477"/>
<organism evidence="2 3">
    <name type="scientific">Metarhizium anisopliae (strain ARSEF 549)</name>
    <dbReference type="NCBI Taxonomy" id="3151832"/>
    <lineage>
        <taxon>Eukaryota</taxon>
        <taxon>Fungi</taxon>
        <taxon>Dikarya</taxon>
        <taxon>Ascomycota</taxon>
        <taxon>Pezizomycotina</taxon>
        <taxon>Sordariomycetes</taxon>
        <taxon>Hypocreomycetidae</taxon>
        <taxon>Hypocreales</taxon>
        <taxon>Clavicipitaceae</taxon>
        <taxon>Metarhizium</taxon>
    </lineage>
</organism>
<dbReference type="EMBL" id="AZNF01000010">
    <property type="protein sequence ID" value="KID63276.1"/>
    <property type="molecule type" value="Genomic_DNA"/>
</dbReference>
<evidence type="ECO:0000256" key="1">
    <source>
        <dbReference type="SAM" id="MobiDB-lite"/>
    </source>
</evidence>
<feature type="non-terminal residue" evidence="2">
    <location>
        <position position="1"/>
    </location>
</feature>
<dbReference type="HOGENOM" id="CLU_007520_1_0_1"/>
<name>A0A0B4FBS7_METAF</name>
<dbReference type="Gene3D" id="2.60.120.620">
    <property type="entry name" value="q2cbj1_9rhob like domain"/>
    <property type="match status" value="1"/>
</dbReference>
<dbReference type="PANTHER" id="PTHR33099:SF7">
    <property type="entry name" value="MYND-TYPE DOMAIN-CONTAINING PROTEIN"/>
    <property type="match status" value="1"/>
</dbReference>
<dbReference type="PANTHER" id="PTHR33099">
    <property type="entry name" value="FE2OG DIOXYGENASE DOMAIN-CONTAINING PROTEIN"/>
    <property type="match status" value="1"/>
</dbReference>
<keyword evidence="3" id="KW-1185">Reference proteome</keyword>
<feature type="region of interest" description="Disordered" evidence="1">
    <location>
        <begin position="1"/>
        <end position="33"/>
    </location>
</feature>
<reference evidence="2 3" key="1">
    <citation type="journal article" date="2014" name="Proc. Natl. Acad. Sci. U.S.A.">
        <title>Trajectory and genomic determinants of fungal-pathogen speciation and host adaptation.</title>
        <authorList>
            <person name="Hu X."/>
            <person name="Xiao G."/>
            <person name="Zheng P."/>
            <person name="Shang Y."/>
            <person name="Su Y."/>
            <person name="Zhang X."/>
            <person name="Liu X."/>
            <person name="Zhan S."/>
            <person name="St Leger R.J."/>
            <person name="Wang C."/>
        </authorList>
    </citation>
    <scope>NUCLEOTIDE SEQUENCE [LARGE SCALE GENOMIC DNA]</scope>
    <source>
        <strain evidence="2 3">ARSEF 549</strain>
    </source>
</reference>
<proteinExistence type="predicted"/>
<feature type="compositionally biased region" description="Polar residues" evidence="1">
    <location>
        <begin position="946"/>
        <end position="959"/>
    </location>
</feature>
<dbReference type="AlphaFoldDB" id="A0A0B4FBS7"/>
<accession>A0A0B4FBS7</accession>
<gene>
    <name evidence="2" type="ORF">MAN_07477</name>
</gene>
<dbReference type="Proteomes" id="UP000031186">
    <property type="component" value="Unassembled WGS sequence"/>
</dbReference>
<feature type="region of interest" description="Disordered" evidence="1">
    <location>
        <begin position="942"/>
        <end position="983"/>
    </location>
</feature>
<sequence>MISDQESAAAMVPAAENNSARPSAVVETPEGNNPGVDGYDVGLMDDLLSALSSIKAPGSFASFGVLPQPPPAGLFVDDVGDITMPLSEVQARQLIAKARQAPYGKGSATIVDTAVRNTWELDSGQFRFQSPHWPGFMRHLCAQVALNLGINAPITAQIYKMLIYEKGAMFKAHTDTEKIPGMFGTLVVCLPSAHQGGESFASWYSDVSHEVLPVTSGFRWVLTYNLALNLAGPGPSAGLQQFETGALRRTLKRWLNEPKESRETNCVYHVLDHDYTEANISLKALKTRDLAQVHALKEISGELAVDVFLALLEKKEMGMCEYDPDEDRYDGYRRYNRSYYNDYNDDESSHHYIEEVLDTSYAVKTLVDLEGHVVTTRLRLDEQDILQEDCFEDLEEAKEEYEGYMGNSGPTATHWYRVTAAVIVPRDSLLSFFDTYDEDSCCSSHRNFKTQIQYLARACLQPQPPQSFVNALVMLSKQAWNIRRKTIGGFGAQESWIDGDGIRDVLTAAIQHGKYNFLQEAAGHHEGLLPPDFFVWVRQWLLTGDSNTNERFNVIQSGISAAISSYPYFADQFTAITKLVHMSNDALTPDTAATPDYILDWARGKLRSCMDACASKSLGREDGPAMVDLALFFNDPPTFMSQIILPRIDQRHDAAAFFLAFLARLRQQSKNGILAMGNAIQFYQTKARSFITLADFTQMRGDAGGQAIPTKKTPHNCEQAQKLDRRTAISYEVLADFFSAIIQSSTEADDLMTLFVSKLVVKAQQLPALEFHALWLPFLRRLIPILVSNTIPLDNPYCQQLFSALLHAYVNQYVGHKPTEKTSLIRPGVRCQCSDCQWLNRFLAGTERVGRFSVNKQRRMHLHQQLDSGGVDCTHETWRSGSPQTLVVTKTFRHNEKRLLDWKSRLMLAKEQIRKFEPLHLSLLLGPNSLTIVNMEHLSAAPERAQGQSPAVVSGSSRAADQPRGPLQAISSTRLRQSPVAGVKRKLPPTEIDIIDLTGE</sequence>